<keyword evidence="6 8" id="KW-0862">Zinc</keyword>
<evidence type="ECO:0000256" key="1">
    <source>
        <dbReference type="ARBA" id="ARBA00010669"/>
    </source>
</evidence>
<dbReference type="InterPro" id="IPR002125">
    <property type="entry name" value="CMP_dCMP_dom"/>
</dbReference>
<comment type="function">
    <text evidence="8">Catalyzes the deamination of adenosine to inosine at the wobble position 34 of tRNA(Arg2).</text>
</comment>
<comment type="similarity">
    <text evidence="1">Belongs to the cytidine and deoxycytidylate deaminase family. ADAT2 subfamily.</text>
</comment>
<dbReference type="GO" id="GO:0052717">
    <property type="term" value="F:tRNA-specific adenosine-34 deaminase activity"/>
    <property type="evidence" value="ECO:0007669"/>
    <property type="project" value="UniProtKB-UniRule"/>
</dbReference>
<dbReference type="PROSITE" id="PS00903">
    <property type="entry name" value="CYT_DCMP_DEAMINASES_1"/>
    <property type="match status" value="1"/>
</dbReference>
<comment type="catalytic activity">
    <reaction evidence="7 8">
        <text>adenosine(34) in tRNA + H2O + H(+) = inosine(34) in tRNA + NH4(+)</text>
        <dbReference type="Rhea" id="RHEA:43168"/>
        <dbReference type="Rhea" id="RHEA-COMP:10373"/>
        <dbReference type="Rhea" id="RHEA-COMP:10374"/>
        <dbReference type="ChEBI" id="CHEBI:15377"/>
        <dbReference type="ChEBI" id="CHEBI:15378"/>
        <dbReference type="ChEBI" id="CHEBI:28938"/>
        <dbReference type="ChEBI" id="CHEBI:74411"/>
        <dbReference type="ChEBI" id="CHEBI:82852"/>
        <dbReference type="EC" id="3.5.4.33"/>
    </reaction>
</comment>
<feature type="domain" description="CMP/dCMP-type deaminase" evidence="9">
    <location>
        <begin position="1"/>
        <end position="122"/>
    </location>
</feature>
<evidence type="ECO:0000256" key="4">
    <source>
        <dbReference type="ARBA" id="ARBA00022723"/>
    </source>
</evidence>
<comment type="subunit">
    <text evidence="2 8">Homodimer.</text>
</comment>
<dbReference type="HAMAP" id="MF_00972">
    <property type="entry name" value="tRNA_aden_deaminase"/>
    <property type="match status" value="1"/>
</dbReference>
<evidence type="ECO:0000256" key="6">
    <source>
        <dbReference type="ARBA" id="ARBA00022833"/>
    </source>
</evidence>
<proteinExistence type="inferred from homology"/>
<feature type="active site" description="Proton donor" evidence="8">
    <location>
        <position position="48"/>
    </location>
</feature>
<evidence type="ECO:0000256" key="8">
    <source>
        <dbReference type="HAMAP-Rule" id="MF_00972"/>
    </source>
</evidence>
<reference evidence="10 11" key="1">
    <citation type="submission" date="2016-10" db="EMBL/GenBank/DDBJ databases">
        <authorList>
            <person name="de Groot N.N."/>
        </authorList>
    </citation>
    <scope>NUCLEOTIDE SEQUENCE [LARGE SCALE GENOMIC DNA]</scope>
    <source>
        <strain evidence="10 11">Nl14</strain>
    </source>
</reference>
<evidence type="ECO:0000313" key="11">
    <source>
        <dbReference type="Proteomes" id="UP000182649"/>
    </source>
</evidence>
<dbReference type="AlphaFoldDB" id="A0A1I7GME9"/>
<comment type="cofactor">
    <cofactor evidence="8">
        <name>Zn(2+)</name>
        <dbReference type="ChEBI" id="CHEBI:29105"/>
    </cofactor>
    <text evidence="8">Binds 1 zinc ion per subunit.</text>
</comment>
<dbReference type="Proteomes" id="UP000182649">
    <property type="component" value="Unassembled WGS sequence"/>
</dbReference>
<dbReference type="SUPFAM" id="SSF53927">
    <property type="entry name" value="Cytidine deaminase-like"/>
    <property type="match status" value="1"/>
</dbReference>
<keyword evidence="4 8" id="KW-0479">Metal-binding</keyword>
<dbReference type="FunFam" id="3.40.140.10:FF:000005">
    <property type="entry name" value="tRNA-specific adenosine deaminase"/>
    <property type="match status" value="1"/>
</dbReference>
<feature type="binding site" evidence="8">
    <location>
        <position position="46"/>
    </location>
    <ligand>
        <name>Zn(2+)</name>
        <dbReference type="ChEBI" id="CHEBI:29105"/>
        <note>catalytic</note>
    </ligand>
</feature>
<evidence type="ECO:0000256" key="7">
    <source>
        <dbReference type="ARBA" id="ARBA00048045"/>
    </source>
</evidence>
<keyword evidence="5 8" id="KW-0378">Hydrolase</keyword>
<dbReference type="GO" id="GO:0008270">
    <property type="term" value="F:zinc ion binding"/>
    <property type="evidence" value="ECO:0007669"/>
    <property type="project" value="UniProtKB-UniRule"/>
</dbReference>
<feature type="binding site" evidence="8">
    <location>
        <position position="79"/>
    </location>
    <ligand>
        <name>Zn(2+)</name>
        <dbReference type="ChEBI" id="CHEBI:29105"/>
        <note>catalytic</note>
    </ligand>
</feature>
<organism evidence="10 11">
    <name type="scientific">Nitrosospira multiformis</name>
    <dbReference type="NCBI Taxonomy" id="1231"/>
    <lineage>
        <taxon>Bacteria</taxon>
        <taxon>Pseudomonadati</taxon>
        <taxon>Pseudomonadota</taxon>
        <taxon>Betaproteobacteria</taxon>
        <taxon>Nitrosomonadales</taxon>
        <taxon>Nitrosomonadaceae</taxon>
        <taxon>Nitrosospira</taxon>
    </lineage>
</organism>
<dbReference type="PANTHER" id="PTHR11079">
    <property type="entry name" value="CYTOSINE DEAMINASE FAMILY MEMBER"/>
    <property type="match status" value="1"/>
</dbReference>
<dbReference type="PROSITE" id="PS51747">
    <property type="entry name" value="CYT_DCMP_DEAMINASES_2"/>
    <property type="match status" value="1"/>
</dbReference>
<evidence type="ECO:0000256" key="3">
    <source>
        <dbReference type="ARBA" id="ARBA00022694"/>
    </source>
</evidence>
<sequence>MHAALELAAQAEQAGEVPVGAVMVRNGTIIGRGYNCPISTSDPTAHAEVMALRDAGRHLGNYRLADCTLYVTLEPCAMCMGAIFHARIARLVYGAADPKTGACGSVINLSAELRLNHHLQVTRGVLAEEGGYKLKQFFVKRREARTTNREEIDEN</sequence>
<dbReference type="CDD" id="cd01285">
    <property type="entry name" value="nucleoside_deaminase"/>
    <property type="match status" value="1"/>
</dbReference>
<accession>A0A1I7GME9</accession>
<feature type="binding site" evidence="8">
    <location>
        <position position="76"/>
    </location>
    <ligand>
        <name>Zn(2+)</name>
        <dbReference type="ChEBI" id="CHEBI:29105"/>
        <note>catalytic</note>
    </ligand>
</feature>
<dbReference type="NCBIfam" id="NF008113">
    <property type="entry name" value="PRK10860.1"/>
    <property type="match status" value="1"/>
</dbReference>
<dbReference type="InterPro" id="IPR016192">
    <property type="entry name" value="APOBEC/CMP_deaminase_Zn-bd"/>
</dbReference>
<dbReference type="EMBL" id="FPBZ01000005">
    <property type="protein sequence ID" value="SFU49511.1"/>
    <property type="molecule type" value="Genomic_DNA"/>
</dbReference>
<dbReference type="InterPro" id="IPR028883">
    <property type="entry name" value="tRNA_aden_deaminase"/>
</dbReference>
<evidence type="ECO:0000313" key="10">
    <source>
        <dbReference type="EMBL" id="SFU49511.1"/>
    </source>
</evidence>
<dbReference type="PANTHER" id="PTHR11079:SF202">
    <property type="entry name" value="TRNA-SPECIFIC ADENOSINE DEAMINASE"/>
    <property type="match status" value="1"/>
</dbReference>
<gene>
    <name evidence="8" type="primary">tadA</name>
    <name evidence="10" type="ORF">SAMN05216417_10582</name>
</gene>
<protein>
    <recommendedName>
        <fullName evidence="8">tRNA-specific adenosine deaminase</fullName>
        <ecNumber evidence="8">3.5.4.33</ecNumber>
    </recommendedName>
</protein>
<dbReference type="Gene3D" id="3.40.140.10">
    <property type="entry name" value="Cytidine Deaminase, domain 2"/>
    <property type="match status" value="1"/>
</dbReference>
<evidence type="ECO:0000256" key="5">
    <source>
        <dbReference type="ARBA" id="ARBA00022801"/>
    </source>
</evidence>
<evidence type="ECO:0000259" key="9">
    <source>
        <dbReference type="PROSITE" id="PS51747"/>
    </source>
</evidence>
<dbReference type="Pfam" id="PF00383">
    <property type="entry name" value="dCMP_cyt_deam_1"/>
    <property type="match status" value="1"/>
</dbReference>
<dbReference type="EC" id="3.5.4.33" evidence="8"/>
<evidence type="ECO:0000256" key="2">
    <source>
        <dbReference type="ARBA" id="ARBA00011738"/>
    </source>
</evidence>
<dbReference type="GO" id="GO:0002100">
    <property type="term" value="P:tRNA wobble adenosine to inosine editing"/>
    <property type="evidence" value="ECO:0007669"/>
    <property type="project" value="UniProtKB-UniRule"/>
</dbReference>
<name>A0A1I7GME9_9PROT</name>
<keyword evidence="3 8" id="KW-0819">tRNA processing</keyword>
<dbReference type="InterPro" id="IPR016193">
    <property type="entry name" value="Cytidine_deaminase-like"/>
</dbReference>